<protein>
    <submittedName>
        <fullName evidence="1">Uncharacterized protein</fullName>
    </submittedName>
</protein>
<gene>
    <name evidence="1" type="ORF">E4K66_03925</name>
</gene>
<organism evidence="1 2">
    <name type="scientific">Bradyrhizobium frederickii</name>
    <dbReference type="NCBI Taxonomy" id="2560054"/>
    <lineage>
        <taxon>Bacteria</taxon>
        <taxon>Pseudomonadati</taxon>
        <taxon>Pseudomonadota</taxon>
        <taxon>Alphaproteobacteria</taxon>
        <taxon>Hyphomicrobiales</taxon>
        <taxon>Nitrobacteraceae</taxon>
        <taxon>Bradyrhizobium</taxon>
    </lineage>
</organism>
<dbReference type="AlphaFoldDB" id="A0A4Y9LHN7"/>
<accession>A0A4Y9LHN7</accession>
<comment type="caution">
    <text evidence="1">The sequence shown here is derived from an EMBL/GenBank/DDBJ whole genome shotgun (WGS) entry which is preliminary data.</text>
</comment>
<evidence type="ECO:0000313" key="1">
    <source>
        <dbReference type="EMBL" id="TFV41483.1"/>
    </source>
</evidence>
<sequence length="61" mass="6736">MITTLATRIVLALALLVRRAVRNMNWNSMVAPAQQTYLAPQRVAGIGQRQGRGFGARGRRT</sequence>
<keyword evidence="2" id="KW-1185">Reference proteome</keyword>
<proteinExistence type="predicted"/>
<dbReference type="Proteomes" id="UP000298225">
    <property type="component" value="Unassembled WGS sequence"/>
</dbReference>
<evidence type="ECO:0000313" key="2">
    <source>
        <dbReference type="Proteomes" id="UP000298225"/>
    </source>
</evidence>
<dbReference type="RefSeq" id="WP_135168149.1">
    <property type="nucleotide sequence ID" value="NZ_SPQU01000002.1"/>
</dbReference>
<dbReference type="EMBL" id="SPQU01000002">
    <property type="protein sequence ID" value="TFV41483.1"/>
    <property type="molecule type" value="Genomic_DNA"/>
</dbReference>
<name>A0A4Y9LHN7_9BRAD</name>
<reference evidence="1 2" key="1">
    <citation type="submission" date="2019-03" db="EMBL/GenBank/DDBJ databases">
        <title>Bradyrhizobium strains diversity isolated from Chamaecrista fasciculata.</title>
        <authorList>
            <person name="Urquiaga M.C.O."/>
            <person name="Hungria M."/>
            <person name="Delamuta J.R.M."/>
        </authorList>
    </citation>
    <scope>NUCLEOTIDE SEQUENCE [LARGE SCALE GENOMIC DNA]</scope>
    <source>
        <strain evidence="1 2">CNPSo 3424</strain>
    </source>
</reference>